<dbReference type="CDD" id="cd08497">
    <property type="entry name" value="MbnE-like"/>
    <property type="match status" value="1"/>
</dbReference>
<dbReference type="Gene3D" id="3.10.105.10">
    <property type="entry name" value="Dipeptide-binding Protein, Domain 3"/>
    <property type="match status" value="1"/>
</dbReference>
<dbReference type="GO" id="GO:0043190">
    <property type="term" value="C:ATP-binding cassette (ABC) transporter complex"/>
    <property type="evidence" value="ECO:0007669"/>
    <property type="project" value="InterPro"/>
</dbReference>
<dbReference type="Proteomes" id="UP000186806">
    <property type="component" value="Unassembled WGS sequence"/>
</dbReference>
<dbReference type="GO" id="GO:0015833">
    <property type="term" value="P:peptide transport"/>
    <property type="evidence" value="ECO:0007669"/>
    <property type="project" value="TreeGrafter"/>
</dbReference>
<dbReference type="SUPFAM" id="SSF53850">
    <property type="entry name" value="Periplasmic binding protein-like II"/>
    <property type="match status" value="1"/>
</dbReference>
<proteinExistence type="predicted"/>
<evidence type="ECO:0000256" key="2">
    <source>
        <dbReference type="SAM" id="SignalP"/>
    </source>
</evidence>
<evidence type="ECO:0000313" key="4">
    <source>
        <dbReference type="EMBL" id="OLO11334.1"/>
    </source>
</evidence>
<dbReference type="GO" id="GO:0042884">
    <property type="term" value="P:microcin transport"/>
    <property type="evidence" value="ECO:0007669"/>
    <property type="project" value="TreeGrafter"/>
</dbReference>
<feature type="chain" id="PRO_5012909389" description="Solute-binding protein family 5 domain-containing protein" evidence="2">
    <location>
        <begin position="24"/>
        <end position="611"/>
    </location>
</feature>
<dbReference type="PANTHER" id="PTHR30290">
    <property type="entry name" value="PERIPLASMIC BINDING COMPONENT OF ABC TRANSPORTER"/>
    <property type="match status" value="1"/>
</dbReference>
<dbReference type="GO" id="GO:0030288">
    <property type="term" value="C:outer membrane-bounded periplasmic space"/>
    <property type="evidence" value="ECO:0007669"/>
    <property type="project" value="TreeGrafter"/>
</dbReference>
<evidence type="ECO:0000259" key="3">
    <source>
        <dbReference type="Pfam" id="PF00496"/>
    </source>
</evidence>
<dbReference type="PIRSF" id="PIRSF002741">
    <property type="entry name" value="MppA"/>
    <property type="match status" value="1"/>
</dbReference>
<dbReference type="RefSeq" id="WP_075369229.1">
    <property type="nucleotide sequence ID" value="NZ_MSDQ01000024.1"/>
</dbReference>
<feature type="domain" description="Solute-binding protein family 5" evidence="3">
    <location>
        <begin position="107"/>
        <end position="508"/>
    </location>
</feature>
<gene>
    <name evidence="4" type="ORF">BTW10_09570</name>
</gene>
<dbReference type="AlphaFoldDB" id="A0A1Q8TCD2"/>
<dbReference type="EMBL" id="MSDQ01000024">
    <property type="protein sequence ID" value="OLO11334.1"/>
    <property type="molecule type" value="Genomic_DNA"/>
</dbReference>
<dbReference type="Pfam" id="PF00496">
    <property type="entry name" value="SBP_bac_5"/>
    <property type="match status" value="1"/>
</dbReference>
<name>A0A1Q8TCD2_9GAMM</name>
<keyword evidence="1 2" id="KW-0732">Signal</keyword>
<feature type="signal peptide" evidence="2">
    <location>
        <begin position="1"/>
        <end position="23"/>
    </location>
</feature>
<dbReference type="STRING" id="223900.GCA_000821045_01088"/>
<protein>
    <recommendedName>
        <fullName evidence="3">Solute-binding protein family 5 domain-containing protein</fullName>
    </recommendedName>
</protein>
<dbReference type="PANTHER" id="PTHR30290:SF64">
    <property type="entry name" value="ABC TRANSPORTER PERIPLASMIC BINDING PROTEIN"/>
    <property type="match status" value="1"/>
</dbReference>
<accession>A0A1Q8TCD2</accession>
<dbReference type="InterPro" id="IPR039424">
    <property type="entry name" value="SBP_5"/>
</dbReference>
<dbReference type="Gene3D" id="3.40.190.10">
    <property type="entry name" value="Periplasmic binding protein-like II"/>
    <property type="match status" value="1"/>
</dbReference>
<sequence>MPSFVLTLLLGSCLWATSLAALAEPVADVPTVAGISLYDAPALPDDFSHLPYANPDAPKGGEMRRAAQGSFDSTNPFILQGNPADGLNHVYDTLMEASADEPFTMYGLLAGGIRLDPDRHWMEIDLRSQARFHDGHPVTAEDVVFSFRLLRDEGQPFYRAYYADVDKIEALDDDTVRFEFSDNNSRELPLILGQLPVLPKHYWDSRDFAAPTLDKPLGSGPYAVESLSPGRRIVYQRVEDYWGRDLPINRGRHNIDRLVYDYYRDQTVALEAFKAGNLDLRRESSAKNWATAYDTPAHEAGFIKRMVVPDAQPAGMQAFVMNLRREKFQDRRVREALTLATDFDWLNEHLFYGAYEETDSYFESSEMEASGLPSDPERELLAPYRDRLPQEVFDTPLPAPRPEGLRARLKKALGLLRDAGYEIRDGALVNRETQQPLRLEFLLYDTQFERVTLPLIQNLERLGIKASLRVVDVNQFLTRQRNFDFDLILGSFPQSANPGNEQREFWTSDYADAPRSRNLIGLQNPAVDGLVDSLIRADSRQALDNAARALDRVLRWGFYVIPQWHLDGTRVALWDKFGYPQPFPEYTFDLSSWWVDPQRASRIEQRQRGER</sequence>
<organism evidence="4 5">
    <name type="scientific">Chromohalobacter japonicus</name>
    <dbReference type="NCBI Taxonomy" id="223900"/>
    <lineage>
        <taxon>Bacteria</taxon>
        <taxon>Pseudomonadati</taxon>
        <taxon>Pseudomonadota</taxon>
        <taxon>Gammaproteobacteria</taxon>
        <taxon>Oceanospirillales</taxon>
        <taxon>Halomonadaceae</taxon>
        <taxon>Chromohalobacter</taxon>
    </lineage>
</organism>
<evidence type="ECO:0000256" key="1">
    <source>
        <dbReference type="ARBA" id="ARBA00022729"/>
    </source>
</evidence>
<keyword evidence="5" id="KW-1185">Reference proteome</keyword>
<comment type="caution">
    <text evidence="4">The sequence shown here is derived from an EMBL/GenBank/DDBJ whole genome shotgun (WGS) entry which is preliminary data.</text>
</comment>
<dbReference type="InterPro" id="IPR000914">
    <property type="entry name" value="SBP_5_dom"/>
</dbReference>
<evidence type="ECO:0000313" key="5">
    <source>
        <dbReference type="Proteomes" id="UP000186806"/>
    </source>
</evidence>
<dbReference type="InterPro" id="IPR030678">
    <property type="entry name" value="Peptide/Ni-bd"/>
</dbReference>
<reference evidence="4 5" key="1">
    <citation type="submission" date="2016-12" db="EMBL/GenBank/DDBJ databases">
        <title>Draft genome sequences of strains Salinicola socius SMB35, Salinicola sp. MH3R3-1 and Chromohalobacter sp. SMB17 from the Verkhnekamsk potash mining region of Russia.</title>
        <authorList>
            <person name="Mavrodi D.V."/>
            <person name="Olsson B.E."/>
            <person name="Korsakova E.S."/>
            <person name="Pyankova A."/>
            <person name="Mavrodi O.V."/>
            <person name="Plotnikova E.G."/>
        </authorList>
    </citation>
    <scope>NUCLEOTIDE SEQUENCE [LARGE SCALE GENOMIC DNA]</scope>
    <source>
        <strain evidence="4 5">SMB17</strain>
    </source>
</reference>
<dbReference type="GO" id="GO:1904680">
    <property type="term" value="F:peptide transmembrane transporter activity"/>
    <property type="evidence" value="ECO:0007669"/>
    <property type="project" value="TreeGrafter"/>
</dbReference>